<dbReference type="Gene3D" id="3.40.630.30">
    <property type="match status" value="1"/>
</dbReference>
<dbReference type="RefSeq" id="WP_324669285.1">
    <property type="nucleotide sequence ID" value="NZ_CP141614.1"/>
</dbReference>
<accession>A0ABZ1BQQ4</accession>
<name>A0ABZ1BQQ4_9FIRM</name>
<dbReference type="InterPro" id="IPR038764">
    <property type="entry name" value="GNAT_N_AcTrfase_prd"/>
</dbReference>
<dbReference type="SUPFAM" id="SSF55729">
    <property type="entry name" value="Acyl-CoA N-acyltransferases (Nat)"/>
    <property type="match status" value="1"/>
</dbReference>
<dbReference type="Proteomes" id="UP001333102">
    <property type="component" value="Chromosome"/>
</dbReference>
<dbReference type="CDD" id="cd04301">
    <property type="entry name" value="NAT_SF"/>
    <property type="match status" value="1"/>
</dbReference>
<keyword evidence="2" id="KW-0808">Transferase</keyword>
<organism evidence="2 3">
    <name type="scientific">Geochorda subterranea</name>
    <dbReference type="NCBI Taxonomy" id="3109564"/>
    <lineage>
        <taxon>Bacteria</taxon>
        <taxon>Bacillati</taxon>
        <taxon>Bacillota</taxon>
        <taxon>Limnochordia</taxon>
        <taxon>Limnochordales</taxon>
        <taxon>Geochordaceae</taxon>
        <taxon>Geochorda</taxon>
    </lineage>
</organism>
<evidence type="ECO:0000313" key="2">
    <source>
        <dbReference type="EMBL" id="WRP14898.1"/>
    </source>
</evidence>
<gene>
    <name evidence="2" type="ORF">VLY81_01620</name>
</gene>
<dbReference type="InterPro" id="IPR000182">
    <property type="entry name" value="GNAT_dom"/>
</dbReference>
<evidence type="ECO:0000313" key="3">
    <source>
        <dbReference type="Proteomes" id="UP001333102"/>
    </source>
</evidence>
<proteinExistence type="predicted"/>
<feature type="domain" description="N-acetyltransferase" evidence="1">
    <location>
        <begin position="4"/>
        <end position="153"/>
    </location>
</feature>
<dbReference type="EC" id="2.3.1.-" evidence="2"/>
<protein>
    <submittedName>
        <fullName evidence="2">GNAT family N-acetyltransferase</fullName>
        <ecNumber evidence="2">2.3.1.-</ecNumber>
    </submittedName>
</protein>
<dbReference type="GO" id="GO:0016746">
    <property type="term" value="F:acyltransferase activity"/>
    <property type="evidence" value="ECO:0007669"/>
    <property type="project" value="UniProtKB-KW"/>
</dbReference>
<evidence type="ECO:0000259" key="1">
    <source>
        <dbReference type="PROSITE" id="PS51186"/>
    </source>
</evidence>
<dbReference type="EMBL" id="CP141614">
    <property type="protein sequence ID" value="WRP14898.1"/>
    <property type="molecule type" value="Genomic_DNA"/>
</dbReference>
<dbReference type="PROSITE" id="PS51186">
    <property type="entry name" value="GNAT"/>
    <property type="match status" value="1"/>
</dbReference>
<keyword evidence="2" id="KW-0012">Acyltransferase</keyword>
<dbReference type="PANTHER" id="PTHR41700:SF1">
    <property type="entry name" value="N-ACETYLTRANSFERASE DOMAIN-CONTAINING PROTEIN"/>
    <property type="match status" value="1"/>
</dbReference>
<dbReference type="PANTHER" id="PTHR41700">
    <property type="entry name" value="GCN5-RELATED N-ACETYLTRANSFERASE"/>
    <property type="match status" value="1"/>
</dbReference>
<keyword evidence="3" id="KW-1185">Reference proteome</keyword>
<dbReference type="InterPro" id="IPR016181">
    <property type="entry name" value="Acyl_CoA_acyltransferase"/>
</dbReference>
<sequence length="276" mass="30617">MDRYTVRPLEGAAEFKQVEAIQQAAWGMTDLEVVPAAAMIAIASEGGLVAGAFDGPRLVGFVFSFPTADPHRQHSHMLAVRPECRGVGVAVRLKLFQRSWCLARGIRRVDWTYDPLMGLNANLNVRKLGCVVRHYLIDHYGPLSGINAGTPTDRFLAEWHLTSPRVEAALRRLARGPIEETSEVMPGVASLPVANRVDGERPAGFDLPDAPRFAVQIPHDFADLLRSEPELAMQWRMHAREVFTASFAAGYQVAGFVREGHRNLYILERGEGWDHA</sequence>
<reference evidence="3" key="1">
    <citation type="submission" date="2023-12" db="EMBL/GenBank/DDBJ databases">
        <title>Novel isolates from deep terrestrial aquifers shed light on the physiology and ecology of the class Limnochordia.</title>
        <authorList>
            <person name="Karnachuk O.V."/>
            <person name="Lukina A.P."/>
            <person name="Avakyan M.R."/>
            <person name="Kadnikov V."/>
            <person name="Begmatov S."/>
            <person name="Beletsky A.V."/>
            <person name="Mardanov A.V."/>
            <person name="Ravin N.V."/>
        </authorList>
    </citation>
    <scope>NUCLEOTIDE SEQUENCE [LARGE SCALE GENOMIC DNA]</scope>
    <source>
        <strain evidence="3">LN</strain>
    </source>
</reference>
<dbReference type="Pfam" id="PF00583">
    <property type="entry name" value="Acetyltransf_1"/>
    <property type="match status" value="1"/>
</dbReference>